<accession>A0A0E9SHN5</accession>
<evidence type="ECO:0000313" key="1">
    <source>
        <dbReference type="EMBL" id="JAH40796.1"/>
    </source>
</evidence>
<organism evidence="1">
    <name type="scientific">Anguilla anguilla</name>
    <name type="common">European freshwater eel</name>
    <name type="synonym">Muraena anguilla</name>
    <dbReference type="NCBI Taxonomy" id="7936"/>
    <lineage>
        <taxon>Eukaryota</taxon>
        <taxon>Metazoa</taxon>
        <taxon>Chordata</taxon>
        <taxon>Craniata</taxon>
        <taxon>Vertebrata</taxon>
        <taxon>Euteleostomi</taxon>
        <taxon>Actinopterygii</taxon>
        <taxon>Neopterygii</taxon>
        <taxon>Teleostei</taxon>
        <taxon>Anguilliformes</taxon>
        <taxon>Anguillidae</taxon>
        <taxon>Anguilla</taxon>
    </lineage>
</organism>
<dbReference type="EMBL" id="GBXM01067781">
    <property type="protein sequence ID" value="JAH40796.1"/>
    <property type="molecule type" value="Transcribed_RNA"/>
</dbReference>
<protein>
    <submittedName>
        <fullName evidence="1">Uncharacterized protein</fullName>
    </submittedName>
</protein>
<reference evidence="1" key="2">
    <citation type="journal article" date="2015" name="Fish Shellfish Immunol.">
        <title>Early steps in the European eel (Anguilla anguilla)-Vibrio vulnificus interaction in the gills: Role of the RtxA13 toxin.</title>
        <authorList>
            <person name="Callol A."/>
            <person name="Pajuelo D."/>
            <person name="Ebbesson L."/>
            <person name="Teles M."/>
            <person name="MacKenzie S."/>
            <person name="Amaro C."/>
        </authorList>
    </citation>
    <scope>NUCLEOTIDE SEQUENCE</scope>
</reference>
<dbReference type="AlphaFoldDB" id="A0A0E9SHN5"/>
<proteinExistence type="predicted"/>
<reference evidence="1" key="1">
    <citation type="submission" date="2014-11" db="EMBL/GenBank/DDBJ databases">
        <authorList>
            <person name="Amaro Gonzalez C."/>
        </authorList>
    </citation>
    <scope>NUCLEOTIDE SEQUENCE</scope>
</reference>
<sequence length="63" mass="7143">MLENHFMTSVRAKPKPCKCEAKSHRTHDAEITVLIIFIGPRKTSHCRYGNVINGLFLAIFITS</sequence>
<name>A0A0E9SHN5_ANGAN</name>